<keyword evidence="3 8" id="KW-0812">Transmembrane</keyword>
<accession>A0A194VZL2</accession>
<evidence type="ECO:0000256" key="5">
    <source>
        <dbReference type="ARBA" id="ARBA00022989"/>
    </source>
</evidence>
<dbReference type="SMART" id="SM00665">
    <property type="entry name" value="B561"/>
    <property type="match status" value="1"/>
</dbReference>
<feature type="transmembrane region" description="Helical" evidence="8">
    <location>
        <begin position="76"/>
        <end position="96"/>
    </location>
</feature>
<dbReference type="CDD" id="cd08760">
    <property type="entry name" value="Cyt_b561_FRRS1_like"/>
    <property type="match status" value="1"/>
</dbReference>
<keyword evidence="2" id="KW-0813">Transport</keyword>
<keyword evidence="4" id="KW-0249">Electron transport</keyword>
<dbReference type="OrthoDB" id="19261at2759"/>
<dbReference type="SMR" id="A0A194VZL2"/>
<evidence type="ECO:0000313" key="12">
    <source>
        <dbReference type="Proteomes" id="UP000078559"/>
    </source>
</evidence>
<feature type="signal peptide" evidence="9">
    <location>
        <begin position="1"/>
        <end position="25"/>
    </location>
</feature>
<dbReference type="Pfam" id="PF03188">
    <property type="entry name" value="Cytochrom_B561"/>
    <property type="match status" value="1"/>
</dbReference>
<evidence type="ECO:0000256" key="8">
    <source>
        <dbReference type="SAM" id="Phobius"/>
    </source>
</evidence>
<evidence type="ECO:0000259" key="10">
    <source>
        <dbReference type="SMART" id="SM00665"/>
    </source>
</evidence>
<feature type="transmembrane region" description="Helical" evidence="8">
    <location>
        <begin position="150"/>
        <end position="171"/>
    </location>
</feature>
<feature type="transmembrane region" description="Helical" evidence="8">
    <location>
        <begin position="219"/>
        <end position="238"/>
    </location>
</feature>
<dbReference type="GO" id="GO:0016020">
    <property type="term" value="C:membrane"/>
    <property type="evidence" value="ECO:0007669"/>
    <property type="project" value="UniProtKB-SubCell"/>
</dbReference>
<evidence type="ECO:0000256" key="3">
    <source>
        <dbReference type="ARBA" id="ARBA00022692"/>
    </source>
</evidence>
<keyword evidence="6 8" id="KW-0472">Membrane</keyword>
<dbReference type="PANTHER" id="PTHR47797:SF1">
    <property type="entry name" value="CYTOCHROME B561 DOMAIN-CONTAINING PROTEIN-RELATED"/>
    <property type="match status" value="1"/>
</dbReference>
<keyword evidence="12" id="KW-1185">Reference proteome</keyword>
<evidence type="ECO:0000256" key="2">
    <source>
        <dbReference type="ARBA" id="ARBA00022448"/>
    </source>
</evidence>
<feature type="region of interest" description="Disordered" evidence="7">
    <location>
        <begin position="269"/>
        <end position="293"/>
    </location>
</feature>
<dbReference type="AlphaFoldDB" id="A0A194VZL2"/>
<comment type="subcellular location">
    <subcellularLocation>
        <location evidence="1">Membrane</location>
    </subcellularLocation>
</comment>
<reference evidence="11" key="1">
    <citation type="submission" date="2014-12" db="EMBL/GenBank/DDBJ databases">
        <title>Genome Sequence of Valsa Canker Pathogens Uncovers a Specific Adaption of Colonization on Woody Bark.</title>
        <authorList>
            <person name="Yin Z."/>
            <person name="Liu H."/>
            <person name="Gao X."/>
            <person name="Li Z."/>
            <person name="Song N."/>
            <person name="Ke X."/>
            <person name="Dai Q."/>
            <person name="Wu Y."/>
            <person name="Sun Y."/>
            <person name="Xu J.-R."/>
            <person name="Kang Z.K."/>
            <person name="Wang L."/>
            <person name="Huang L."/>
        </authorList>
    </citation>
    <scope>NUCLEOTIDE SEQUENCE [LARGE SCALE GENOMIC DNA]</scope>
    <source>
        <strain evidence="11">03-8</strain>
    </source>
</reference>
<gene>
    <name evidence="11" type="ORF">VM1G_05310</name>
</gene>
<proteinExistence type="predicted"/>
<name>A0A194VZL2_CYTMA</name>
<feature type="domain" description="Cytochrome b561" evidence="10">
    <location>
        <begin position="76"/>
        <end position="208"/>
    </location>
</feature>
<protein>
    <recommendedName>
        <fullName evidence="10">Cytochrome b561 domain-containing protein</fullName>
    </recommendedName>
</protein>
<evidence type="ECO:0000256" key="6">
    <source>
        <dbReference type="ARBA" id="ARBA00023136"/>
    </source>
</evidence>
<dbReference type="PANTHER" id="PTHR47797">
    <property type="entry name" value="DEHYDROGENASE, PUTATIVE (AFU_ORTHOLOGUE AFUA_8G05805)-RELATED"/>
    <property type="match status" value="1"/>
</dbReference>
<evidence type="ECO:0000256" key="1">
    <source>
        <dbReference type="ARBA" id="ARBA00004370"/>
    </source>
</evidence>
<dbReference type="EMBL" id="CM003102">
    <property type="protein sequence ID" value="KUI69659.1"/>
    <property type="molecule type" value="Genomic_DNA"/>
</dbReference>
<dbReference type="Gene3D" id="1.20.120.1770">
    <property type="match status" value="1"/>
</dbReference>
<dbReference type="InterPro" id="IPR006593">
    <property type="entry name" value="Cyt_b561/ferric_Rdtase_TM"/>
</dbReference>
<feature type="transmembrane region" description="Helical" evidence="8">
    <location>
        <begin position="108"/>
        <end position="130"/>
    </location>
</feature>
<evidence type="ECO:0000256" key="4">
    <source>
        <dbReference type="ARBA" id="ARBA00022982"/>
    </source>
</evidence>
<keyword evidence="9" id="KW-0732">Signal</keyword>
<feature type="transmembrane region" description="Helical" evidence="8">
    <location>
        <begin position="191"/>
        <end position="213"/>
    </location>
</feature>
<organism evidence="11 12">
    <name type="scientific">Cytospora mali</name>
    <name type="common">Apple Valsa canker fungus</name>
    <name type="synonym">Valsa mali</name>
    <dbReference type="NCBI Taxonomy" id="578113"/>
    <lineage>
        <taxon>Eukaryota</taxon>
        <taxon>Fungi</taxon>
        <taxon>Dikarya</taxon>
        <taxon>Ascomycota</taxon>
        <taxon>Pezizomycotina</taxon>
        <taxon>Sordariomycetes</taxon>
        <taxon>Sordariomycetidae</taxon>
        <taxon>Diaporthales</taxon>
        <taxon>Cytosporaceae</taxon>
        <taxon>Cytospora</taxon>
    </lineage>
</organism>
<dbReference type="Proteomes" id="UP000078559">
    <property type="component" value="Chromosome 5"/>
</dbReference>
<evidence type="ECO:0000313" key="11">
    <source>
        <dbReference type="EMBL" id="KUI69659.1"/>
    </source>
</evidence>
<evidence type="ECO:0000256" key="7">
    <source>
        <dbReference type="SAM" id="MobiDB-lite"/>
    </source>
</evidence>
<feature type="chain" id="PRO_5008266997" description="Cytochrome b561 domain-containing protein" evidence="9">
    <location>
        <begin position="26"/>
        <end position="293"/>
    </location>
</feature>
<evidence type="ECO:0000256" key="9">
    <source>
        <dbReference type="SAM" id="SignalP"/>
    </source>
</evidence>
<keyword evidence="5 8" id="KW-1133">Transmembrane helix</keyword>
<sequence length="293" mass="31619">MSRTTTTPIGLLALLATAIITPTHAQLGGGYAGFGGSHGGGDDSPYSGNDGDGDDNEGYDYGLGFGYDGAVRARTAHGILTCVAFVILFPLGGILLRAIPGRWSFHAHWVVQMLAWVLYIAAFALGVELAREIRFPGDNGDFISNPHTNYHPIIGIVVFILLLIQPLLGIIHHQKFKKLQRRTLSSHLHLWDGRVAIVLGIVNGGLGLRLAGATDTVKLAYTIVAAIFGCTWIVLAVLSECRKGRGKNIFGRSTRDGRAMGVGMERIQKVGRRRGNDGDSSQSLRHQDNGRER</sequence>